<dbReference type="GO" id="GO:0008703">
    <property type="term" value="F:5-amino-6-(5-phosphoribosylamino)uracil reductase activity"/>
    <property type="evidence" value="ECO:0007669"/>
    <property type="project" value="InterPro"/>
</dbReference>
<reference evidence="6 7" key="1">
    <citation type="submission" date="2017-04" db="EMBL/GenBank/DDBJ databases">
        <title>Comparative genome analysis of Subtercola boreus.</title>
        <authorList>
            <person name="Cho Y.-J."/>
            <person name="Cho A."/>
            <person name="Kim O.-S."/>
            <person name="Lee J.-I."/>
        </authorList>
    </citation>
    <scope>NUCLEOTIDE SEQUENCE [LARGE SCALE GENOMIC DNA]</scope>
    <source>
        <strain evidence="6 7">P28004</strain>
    </source>
</reference>
<evidence type="ECO:0000256" key="2">
    <source>
        <dbReference type="ARBA" id="ARBA00022857"/>
    </source>
</evidence>
<dbReference type="Proteomes" id="UP000257080">
    <property type="component" value="Unassembled WGS sequence"/>
</dbReference>
<evidence type="ECO:0000259" key="5">
    <source>
        <dbReference type="Pfam" id="PF01872"/>
    </source>
</evidence>
<dbReference type="OrthoDB" id="5243299at2"/>
<dbReference type="InterPro" id="IPR050765">
    <property type="entry name" value="Riboflavin_Biosynth_HTPR"/>
</dbReference>
<comment type="pathway">
    <text evidence="1">Cofactor biosynthesis; riboflavin biosynthesis.</text>
</comment>
<dbReference type="PANTHER" id="PTHR38011:SF7">
    <property type="entry name" value="2,5-DIAMINO-6-RIBOSYLAMINO-4(3H)-PYRIMIDINONE 5'-PHOSPHATE REDUCTASE"/>
    <property type="match status" value="1"/>
</dbReference>
<name>A0A3E0WCL2_9MICO</name>
<dbReference type="AlphaFoldDB" id="A0A3E0WCL2"/>
<feature type="domain" description="Bacterial bifunctional deaminase-reductase C-terminal" evidence="5">
    <location>
        <begin position="45"/>
        <end position="228"/>
    </location>
</feature>
<dbReference type="InterPro" id="IPR024072">
    <property type="entry name" value="DHFR-like_dom_sf"/>
</dbReference>
<comment type="caution">
    <text evidence="6">The sequence shown here is derived from an EMBL/GenBank/DDBJ whole genome shotgun (WGS) entry which is preliminary data.</text>
</comment>
<proteinExistence type="predicted"/>
<organism evidence="6 7">
    <name type="scientific">Subtercola boreus</name>
    <dbReference type="NCBI Taxonomy" id="120213"/>
    <lineage>
        <taxon>Bacteria</taxon>
        <taxon>Bacillati</taxon>
        <taxon>Actinomycetota</taxon>
        <taxon>Actinomycetes</taxon>
        <taxon>Micrococcales</taxon>
        <taxon>Microbacteriaceae</taxon>
        <taxon>Subtercola</taxon>
    </lineage>
</organism>
<sequence>MENPVTHGIISLYPTARHPAGAPDALTDAELLSAYSVADRSATLVRANVVASLDGSATASGLSGALGAPSDKRVFDLLRQLCDVVIVGAGTVRSEGYGALRLAPEAVAWRLANGLPEHPVFAVVSGRLDLDPANDLFAAAPVRPLVLTARTAPASRRATLSEVSEVVDCGETRVEALRLVAALVERGLSQIHCEGGPTLLGTLVAADLLDELCLTTSPTLEGGVGPRISHAAASIPLQPMHLEHVLLAGSMLLSRYSRQRSSSEGQSGSGLRPAAAG</sequence>
<dbReference type="NCBIfam" id="NF010663">
    <property type="entry name" value="PRK14059.1-1"/>
    <property type="match status" value="1"/>
</dbReference>
<evidence type="ECO:0000256" key="4">
    <source>
        <dbReference type="SAM" id="MobiDB-lite"/>
    </source>
</evidence>
<dbReference type="PANTHER" id="PTHR38011">
    <property type="entry name" value="DIHYDROFOLATE REDUCTASE FAMILY PROTEIN (AFU_ORTHOLOGUE AFUA_8G06820)"/>
    <property type="match status" value="1"/>
</dbReference>
<dbReference type="InterPro" id="IPR002734">
    <property type="entry name" value="RibDG_C"/>
</dbReference>
<accession>A0A3E0WCL2</accession>
<keyword evidence="3" id="KW-0560">Oxidoreductase</keyword>
<gene>
    <name evidence="6" type="ORF">B7R25_08185</name>
</gene>
<evidence type="ECO:0000256" key="3">
    <source>
        <dbReference type="ARBA" id="ARBA00023002"/>
    </source>
</evidence>
<keyword evidence="2" id="KW-0521">NADP</keyword>
<dbReference type="EMBL" id="NBXE01000019">
    <property type="protein sequence ID" value="RFA27686.1"/>
    <property type="molecule type" value="Genomic_DNA"/>
</dbReference>
<evidence type="ECO:0000256" key="1">
    <source>
        <dbReference type="ARBA" id="ARBA00005104"/>
    </source>
</evidence>
<dbReference type="SUPFAM" id="SSF53597">
    <property type="entry name" value="Dihydrofolate reductase-like"/>
    <property type="match status" value="1"/>
</dbReference>
<dbReference type="Pfam" id="PF01872">
    <property type="entry name" value="RibD_C"/>
    <property type="match status" value="1"/>
</dbReference>
<dbReference type="Gene3D" id="3.40.430.10">
    <property type="entry name" value="Dihydrofolate Reductase, subunit A"/>
    <property type="match status" value="1"/>
</dbReference>
<evidence type="ECO:0000313" key="7">
    <source>
        <dbReference type="Proteomes" id="UP000257080"/>
    </source>
</evidence>
<dbReference type="GO" id="GO:0009231">
    <property type="term" value="P:riboflavin biosynthetic process"/>
    <property type="evidence" value="ECO:0007669"/>
    <property type="project" value="InterPro"/>
</dbReference>
<protein>
    <recommendedName>
        <fullName evidence="5">Bacterial bifunctional deaminase-reductase C-terminal domain-containing protein</fullName>
    </recommendedName>
</protein>
<evidence type="ECO:0000313" key="6">
    <source>
        <dbReference type="EMBL" id="RFA27686.1"/>
    </source>
</evidence>
<feature type="region of interest" description="Disordered" evidence="4">
    <location>
        <begin position="258"/>
        <end position="277"/>
    </location>
</feature>